<evidence type="ECO:0000313" key="2">
    <source>
        <dbReference type="EMBL" id="EEP82150.1"/>
    </source>
</evidence>
<sequence>MVELMNHLVHGAEKMSEKLYKIFTDILALLHLKGACTNCYYNSSGYHCSFCLNAKKRKCSKAATTTTTTTNNTDTEELMKAENPTVKKTKKLE</sequence>
<feature type="compositionally biased region" description="Low complexity" evidence="1">
    <location>
        <begin position="64"/>
        <end position="73"/>
    </location>
</feature>
<evidence type="ECO:0000313" key="3">
    <source>
        <dbReference type="Proteomes" id="UP000002058"/>
    </source>
</evidence>
<reference evidence="3" key="1">
    <citation type="journal article" date="2009" name="Genome Res.">
        <title>Comparative genomic analyses of the human fungal pathogens Coccidioides and their relatives.</title>
        <authorList>
            <person name="Sharpton T.J."/>
            <person name="Stajich J.E."/>
            <person name="Rounsley S.D."/>
            <person name="Gardner M.J."/>
            <person name="Wortman J.R."/>
            <person name="Jordar V.S."/>
            <person name="Maiti R."/>
            <person name="Kodira C.D."/>
            <person name="Neafsey D.E."/>
            <person name="Zeng Q."/>
            <person name="Hung C.-Y."/>
            <person name="McMahan C."/>
            <person name="Muszewska A."/>
            <person name="Grynberg M."/>
            <person name="Mandel M.A."/>
            <person name="Kellner E.M."/>
            <person name="Barker B.M."/>
            <person name="Galgiani J.N."/>
            <person name="Orbach M.J."/>
            <person name="Kirkland T.N."/>
            <person name="Cole G.T."/>
            <person name="Henn M.R."/>
            <person name="Birren B.W."/>
            <person name="Taylor J.W."/>
        </authorList>
    </citation>
    <scope>NUCLEOTIDE SEQUENCE [LARGE SCALE GENOMIC DNA]</scope>
    <source>
        <strain evidence="3">UAMH 1704</strain>
    </source>
</reference>
<evidence type="ECO:0000256" key="1">
    <source>
        <dbReference type="SAM" id="MobiDB-lite"/>
    </source>
</evidence>
<gene>
    <name evidence="2" type="ORF">UREG_07015</name>
</gene>
<name>C4JXW4_UNCRE</name>
<dbReference type="VEuPathDB" id="FungiDB:UREG_07015"/>
<keyword evidence="3" id="KW-1185">Reference proteome</keyword>
<dbReference type="RefSeq" id="XP_002582242.1">
    <property type="nucleotide sequence ID" value="XM_002582196.1"/>
</dbReference>
<dbReference type="OrthoDB" id="4174112at2759"/>
<dbReference type="HOGENOM" id="CLU_2401321_0_0_1"/>
<dbReference type="AlphaFoldDB" id="C4JXW4"/>
<dbReference type="EMBL" id="CH476619">
    <property type="protein sequence ID" value="EEP82150.1"/>
    <property type="molecule type" value="Genomic_DNA"/>
</dbReference>
<dbReference type="GeneID" id="8437822"/>
<protein>
    <submittedName>
        <fullName evidence="2">Uncharacterized protein</fullName>
    </submittedName>
</protein>
<feature type="region of interest" description="Disordered" evidence="1">
    <location>
        <begin position="63"/>
        <end position="93"/>
    </location>
</feature>
<organism evidence="2 3">
    <name type="scientific">Uncinocarpus reesii (strain UAMH 1704)</name>
    <dbReference type="NCBI Taxonomy" id="336963"/>
    <lineage>
        <taxon>Eukaryota</taxon>
        <taxon>Fungi</taxon>
        <taxon>Dikarya</taxon>
        <taxon>Ascomycota</taxon>
        <taxon>Pezizomycotina</taxon>
        <taxon>Eurotiomycetes</taxon>
        <taxon>Eurotiomycetidae</taxon>
        <taxon>Onygenales</taxon>
        <taxon>Onygenaceae</taxon>
        <taxon>Uncinocarpus</taxon>
    </lineage>
</organism>
<dbReference type="Proteomes" id="UP000002058">
    <property type="component" value="Unassembled WGS sequence"/>
</dbReference>
<proteinExistence type="predicted"/>
<accession>C4JXW4</accession>
<dbReference type="InParanoid" id="C4JXW4"/>
<dbReference type="KEGG" id="ure:UREG_07015"/>